<comment type="subcellular location">
    <subcellularLocation>
        <location evidence="1">Chromosome</location>
    </subcellularLocation>
</comment>
<evidence type="ECO:0000256" key="2">
    <source>
        <dbReference type="ARBA" id="ARBA00007502"/>
    </source>
</evidence>
<evidence type="ECO:0000259" key="15">
    <source>
        <dbReference type="PROSITE" id="PS51058"/>
    </source>
</evidence>
<organism evidence="16 17">
    <name type="scientific">Artemia franciscana</name>
    <name type="common">Brine shrimp</name>
    <name type="synonym">Artemia sanfranciscana</name>
    <dbReference type="NCBI Taxonomy" id="6661"/>
    <lineage>
        <taxon>Eukaryota</taxon>
        <taxon>Metazoa</taxon>
        <taxon>Ecdysozoa</taxon>
        <taxon>Arthropoda</taxon>
        <taxon>Crustacea</taxon>
        <taxon>Branchiopoda</taxon>
        <taxon>Anostraca</taxon>
        <taxon>Artemiidae</taxon>
        <taxon>Artemia</taxon>
    </lineage>
</organism>
<dbReference type="InterPro" id="IPR002857">
    <property type="entry name" value="Znf_CXXC"/>
</dbReference>
<feature type="compositionally biased region" description="Basic and acidic residues" evidence="14">
    <location>
        <begin position="379"/>
        <end position="389"/>
    </location>
</feature>
<gene>
    <name evidence="16" type="ORF">QYM36_000133</name>
</gene>
<evidence type="ECO:0000256" key="9">
    <source>
        <dbReference type="ARBA" id="ARBA00023004"/>
    </source>
</evidence>
<dbReference type="PANTHER" id="PTHR23358:SF6">
    <property type="entry name" value="METHYLCYTOSINE DIOXYGENASE TET"/>
    <property type="match status" value="1"/>
</dbReference>
<feature type="compositionally biased region" description="Low complexity" evidence="14">
    <location>
        <begin position="96"/>
        <end position="110"/>
    </location>
</feature>
<evidence type="ECO:0000256" key="8">
    <source>
        <dbReference type="ARBA" id="ARBA00023002"/>
    </source>
</evidence>
<feature type="compositionally biased region" description="Polar residues" evidence="14">
    <location>
        <begin position="1110"/>
        <end position="1119"/>
    </location>
</feature>
<feature type="compositionally biased region" description="Polar residues" evidence="14">
    <location>
        <begin position="586"/>
        <end position="597"/>
    </location>
</feature>
<evidence type="ECO:0000256" key="4">
    <source>
        <dbReference type="ARBA" id="ARBA00022723"/>
    </source>
</evidence>
<comment type="function">
    <text evidence="13">Dioxygenase that catalyzes the conversion of the modified genomic base 5-methylcytosine (5mC) into 5-hydroxymethylcytosine (5hmC) and plays a key role in epigenetic chromatin reprogramming during embryonic development.</text>
</comment>
<feature type="compositionally biased region" description="Polar residues" evidence="14">
    <location>
        <begin position="558"/>
        <end position="578"/>
    </location>
</feature>
<dbReference type="GO" id="GO:0070579">
    <property type="term" value="F:DNA 5-methylcytosine dioxygenase activity"/>
    <property type="evidence" value="ECO:0007669"/>
    <property type="project" value="UniProtKB-UniRule"/>
</dbReference>
<dbReference type="Pfam" id="PF12851">
    <property type="entry name" value="Tet_JBP"/>
    <property type="match status" value="1"/>
</dbReference>
<dbReference type="GO" id="GO:0040029">
    <property type="term" value="P:epigenetic regulation of gene expression"/>
    <property type="evidence" value="ECO:0007669"/>
    <property type="project" value="InterPro"/>
</dbReference>
<feature type="compositionally biased region" description="Polar residues" evidence="14">
    <location>
        <begin position="685"/>
        <end position="718"/>
    </location>
</feature>
<keyword evidence="7 13" id="KW-0223">Dioxygenase</keyword>
<feature type="region of interest" description="Disordered" evidence="14">
    <location>
        <begin position="1372"/>
        <end position="1397"/>
    </location>
</feature>
<dbReference type="GO" id="GO:0003677">
    <property type="term" value="F:DNA binding"/>
    <property type="evidence" value="ECO:0007669"/>
    <property type="project" value="InterPro"/>
</dbReference>
<dbReference type="Pfam" id="PF02008">
    <property type="entry name" value="zf-CXXC"/>
    <property type="match status" value="1"/>
</dbReference>
<feature type="region of interest" description="Disordered" evidence="14">
    <location>
        <begin position="184"/>
        <end position="300"/>
    </location>
</feature>
<evidence type="ECO:0000256" key="10">
    <source>
        <dbReference type="ARBA" id="ARBA00047840"/>
    </source>
</evidence>
<comment type="similarity">
    <text evidence="2 13">Belongs to the TET family.</text>
</comment>
<feature type="compositionally biased region" description="Polar residues" evidence="14">
    <location>
        <begin position="188"/>
        <end position="206"/>
    </location>
</feature>
<proteinExistence type="inferred from homology"/>
<evidence type="ECO:0000256" key="5">
    <source>
        <dbReference type="ARBA" id="ARBA00022771"/>
    </source>
</evidence>
<feature type="region of interest" description="Disordered" evidence="14">
    <location>
        <begin position="680"/>
        <end position="718"/>
    </location>
</feature>
<evidence type="ECO:0000256" key="12">
    <source>
        <dbReference type="PROSITE-ProRule" id="PRU00509"/>
    </source>
</evidence>
<evidence type="ECO:0000256" key="14">
    <source>
        <dbReference type="SAM" id="MobiDB-lite"/>
    </source>
</evidence>
<feature type="compositionally biased region" description="Polar residues" evidence="14">
    <location>
        <begin position="509"/>
        <end position="527"/>
    </location>
</feature>
<reference evidence="16" key="1">
    <citation type="submission" date="2023-07" db="EMBL/GenBank/DDBJ databases">
        <title>Chromosome-level genome assembly of Artemia franciscana.</title>
        <authorList>
            <person name="Jo E."/>
        </authorList>
    </citation>
    <scope>NUCLEOTIDE SEQUENCE</scope>
    <source>
        <tissue evidence="16">Whole body</tissue>
    </source>
</reference>
<evidence type="ECO:0000256" key="11">
    <source>
        <dbReference type="ARBA" id="ARBA00049431"/>
    </source>
</evidence>
<evidence type="ECO:0000256" key="6">
    <source>
        <dbReference type="ARBA" id="ARBA00022833"/>
    </source>
</evidence>
<dbReference type="SMART" id="SM01333">
    <property type="entry name" value="Tet_JBP"/>
    <property type="match status" value="1"/>
</dbReference>
<name>A0AA88I7E6_ARTSF</name>
<dbReference type="GO" id="GO:0008270">
    <property type="term" value="F:zinc ion binding"/>
    <property type="evidence" value="ECO:0007669"/>
    <property type="project" value="UniProtKB-UniRule"/>
</dbReference>
<evidence type="ECO:0000256" key="3">
    <source>
        <dbReference type="ARBA" id="ARBA00022454"/>
    </source>
</evidence>
<keyword evidence="8 13" id="KW-0560">Oxidoreductase</keyword>
<evidence type="ECO:0000313" key="17">
    <source>
        <dbReference type="Proteomes" id="UP001187531"/>
    </source>
</evidence>
<keyword evidence="4 13" id="KW-0479">Metal-binding</keyword>
<dbReference type="EC" id="1.14.11.80" evidence="13"/>
<dbReference type="GO" id="GO:0045944">
    <property type="term" value="P:positive regulation of transcription by RNA polymerase II"/>
    <property type="evidence" value="ECO:0007669"/>
    <property type="project" value="TreeGrafter"/>
</dbReference>
<dbReference type="InterPro" id="IPR024779">
    <property type="entry name" value="2OGFeDO_JBP1/TET_oxygenase_dom"/>
</dbReference>
<feature type="region of interest" description="Disordered" evidence="14">
    <location>
        <begin position="379"/>
        <end position="410"/>
    </location>
</feature>
<dbReference type="EMBL" id="JAVRJZ010000002">
    <property type="protein sequence ID" value="KAK2725530.1"/>
    <property type="molecule type" value="Genomic_DNA"/>
</dbReference>
<dbReference type="Proteomes" id="UP001187531">
    <property type="component" value="Unassembled WGS sequence"/>
</dbReference>
<evidence type="ECO:0000256" key="13">
    <source>
        <dbReference type="RuleBase" id="RU367064"/>
    </source>
</evidence>
<feature type="region of interest" description="Disordered" evidence="14">
    <location>
        <begin position="1105"/>
        <end position="1147"/>
    </location>
</feature>
<sequence length="1485" mass="164648">MGDGQSSSSSGSGPAGSGFSLTSPGLFMHDSLSFNLGLGFHDDPSKSLPPFSTFGVESDFEGLTGRLLDIGLPVVSGQTWDFYGENLTARLTDLSNPNTPGQQNQNGNVQYRPWESKNDQGSPTILELGKIEAPPSSEASQATPNNFQDTFAALNNPRLPSFQSQFPAYIPGQEPSLPHTIPVFLQHPPTSLQSAPPSTKEPSPSNYEEKHITLLSGTGGAIVTPNKSPTIVPERVKENKPFPPPPPQTEHFLSRQFPENPRITSSPVEKPDRRRKPRVELSALEQPGETAAQVPSISSSEMGMMSGLVEGFRSNSMVMSDIDSIPGCDDDRPVKKKRKRCGECAGCMKKDNCGECAPCKNDKSHQICKMRRCAKLTEKKPKPTREGRGRSSMNPMQNQLPGQGPPMPGMGQFFMQNNPQQPAPSIGDPMAVRPNHGTFIDSRFQQGAWPSPPQTNQWENYPPPLVPIMAVEEQRFQHFPEGQQPQQFRFNGQQPGFQYQHDQFVHFTQRSPSGMHNQPRQSPQTFSPHGMTSPHPSPQSQNQRSQNYMEISSGGNGQFQPGSNFQPEQSPSSNSSGLRQEDDPSFANNWNQQQFHDQTSRRDLNNKIKEMIMNKHQPQTSPESEQWFKGQEYLSYENFQQGNGETVSLNVNIKSEETTIHQDSSKSDHFLVQGHPRILLKSEGGNANSDDSTVLPDSTTGSPGQNEQKSQFSGKTTSLEISSARPFDIRYIVSDKTNDSDYLDLGSMQFRGAFQKPNGWNDGTSATRDKLKSDVQVKDECPCGPADQMPLDCCPVYTQLGASDSVQNLRKLLENRFGIEGSALRFEKVTFTGKEGKTFSGCPMAKWVLRRSSSQEKVMCLIRQRLGHLCSLSWIVIAIVVWEGLPISSADRYYEDIIGKIAKSGISPTRRRCDVNPRRTCLCQGTNNEESGGSFTFGCTWSMFYNGCKFARSKNARKFKVPVKGMEAELESMFNCLCDDIGHIFAKYSPEGYERQMLHSTEAGNCRLGNRPGPFAGVTACMDFCAHAHKDRHDLVDGVTVVATLTKNRDGEPKEDEQLHVLPLYILDPIDENSVDPTFYDKVANGAIEILERYPRDISLQPPVAPCGLNNRTKTSPGSKIQEKDISSTCKPRTKRRHPKVASPLNDKPLAVSLDQWDSAVPSEVESSRLPRASATKKVTKKSKNYVSFGSKGDFTRNGMNVMPYNNLQSENIFHSDSTSNFCETYFEPNVFTNSLNVCKFQCPSENPLEQYWDYGSHLLFSESMQGLPNSLPLFSAGSHVNCTYFEHSNAKNEALIPLSDGTEAGVISVDISQAPEKDCLQHKEPDPQYTNLDRRYPQIDHNYHLSMQPISESDPYSSPLWGESGLPSTSLNFPDLSSPSSSDLEPGQSAKAGSKLQVVHTDCKENFTDPSVGGVAIALTHGSVLFECARHELHATTALKKPNRKHPTRLSLVFFHHKNLNLPDHGFDEYAKKKKLRPSTDSKS</sequence>
<comment type="caution">
    <text evidence="16">The sequence shown here is derived from an EMBL/GenBank/DDBJ whole genome shotgun (WGS) entry which is preliminary data.</text>
</comment>
<keyword evidence="17" id="KW-1185">Reference proteome</keyword>
<comment type="cofactor">
    <cofactor evidence="13">
        <name>Zn(2+)</name>
        <dbReference type="ChEBI" id="CHEBI:29105"/>
    </cofactor>
    <text evidence="13">The zinc ions have a structural role.</text>
</comment>
<keyword evidence="6 13" id="KW-0862">Zinc</keyword>
<accession>A0AA88I7E6</accession>
<dbReference type="PROSITE" id="PS51058">
    <property type="entry name" value="ZF_CXXC"/>
    <property type="match status" value="1"/>
</dbReference>
<protein>
    <recommendedName>
        <fullName evidence="13">Methylcytosine dioxygenase TET</fullName>
        <ecNumber evidence="13">1.14.11.80</ecNumber>
    </recommendedName>
</protein>
<feature type="domain" description="CXXC-type" evidence="15">
    <location>
        <begin position="334"/>
        <end position="374"/>
    </location>
</feature>
<comment type="cofactor">
    <cofactor evidence="13">
        <name>Fe(2+)</name>
        <dbReference type="ChEBI" id="CHEBI:29033"/>
    </cofactor>
    <text evidence="13">Binds 1 Fe(2+) ion per subunit.</text>
</comment>
<comment type="catalytic activity">
    <reaction evidence="10 13">
        <text>a 5-formyl-2'-deoxycytidine in DNA + 2-oxoglutarate + O2 = a 5-carboxyl-2'-deoxycytidine in DNA + succinate + CO2 + H(+)</text>
        <dbReference type="Rhea" id="RHEA:53832"/>
        <dbReference type="Rhea" id="RHEA-COMP:13656"/>
        <dbReference type="Rhea" id="RHEA-COMP:13657"/>
        <dbReference type="ChEBI" id="CHEBI:15378"/>
        <dbReference type="ChEBI" id="CHEBI:15379"/>
        <dbReference type="ChEBI" id="CHEBI:16526"/>
        <dbReference type="ChEBI" id="CHEBI:16810"/>
        <dbReference type="ChEBI" id="CHEBI:30031"/>
        <dbReference type="ChEBI" id="CHEBI:137731"/>
        <dbReference type="ChEBI" id="CHEBI:137732"/>
        <dbReference type="EC" id="1.14.11.80"/>
    </reaction>
</comment>
<feature type="region of interest" description="Disordered" evidence="14">
    <location>
        <begin position="94"/>
        <end position="122"/>
    </location>
</feature>
<keyword evidence="9 13" id="KW-0408">Iron</keyword>
<evidence type="ECO:0000313" key="16">
    <source>
        <dbReference type="EMBL" id="KAK2725530.1"/>
    </source>
</evidence>
<keyword evidence="5 12" id="KW-0863">Zinc-finger</keyword>
<dbReference type="PANTHER" id="PTHR23358">
    <property type="entry name" value="METHYLCYTOSINE DIOXYGENASE TET"/>
    <property type="match status" value="1"/>
</dbReference>
<dbReference type="InterPro" id="IPR040175">
    <property type="entry name" value="TET1/2/3"/>
</dbReference>
<evidence type="ECO:0000256" key="7">
    <source>
        <dbReference type="ARBA" id="ARBA00022964"/>
    </source>
</evidence>
<dbReference type="InterPro" id="IPR046942">
    <property type="entry name" value="TET_oxygenase"/>
</dbReference>
<comment type="catalytic activity">
    <reaction evidence="11 13">
        <text>a 5-hydroxymethyl-2'-deoxycytidine in DNA + 2-oxoglutarate + O2 = a 5-formyl-2'-deoxycytidine in DNA + succinate + CO2 + H2O</text>
        <dbReference type="Rhea" id="RHEA:53828"/>
        <dbReference type="Rhea" id="RHEA-COMP:13315"/>
        <dbReference type="Rhea" id="RHEA-COMP:13656"/>
        <dbReference type="ChEBI" id="CHEBI:15377"/>
        <dbReference type="ChEBI" id="CHEBI:15379"/>
        <dbReference type="ChEBI" id="CHEBI:16526"/>
        <dbReference type="ChEBI" id="CHEBI:16810"/>
        <dbReference type="ChEBI" id="CHEBI:30031"/>
        <dbReference type="ChEBI" id="CHEBI:136731"/>
        <dbReference type="ChEBI" id="CHEBI:137731"/>
        <dbReference type="EC" id="1.14.11.80"/>
    </reaction>
</comment>
<dbReference type="GO" id="GO:0005694">
    <property type="term" value="C:chromosome"/>
    <property type="evidence" value="ECO:0007669"/>
    <property type="project" value="UniProtKB-SubCell"/>
</dbReference>
<dbReference type="GO" id="GO:0141166">
    <property type="term" value="P:chromosomal 5-methylcytosine DNA demethylation pathway"/>
    <property type="evidence" value="ECO:0007669"/>
    <property type="project" value="UniProtKB-UniRule"/>
</dbReference>
<feature type="region of interest" description="Disordered" evidence="14">
    <location>
        <begin position="509"/>
        <end position="600"/>
    </location>
</feature>
<comment type="catalytic activity">
    <reaction evidence="13">
        <text>a 5-methyl-2'-deoxycytidine in DNA + 2-oxoglutarate + O2 = a 5-hydroxymethyl-2'-deoxycytidine in DNA + succinate + CO2</text>
        <dbReference type="Rhea" id="RHEA:52636"/>
        <dbReference type="Rhea" id="RHEA-COMP:11370"/>
        <dbReference type="Rhea" id="RHEA-COMP:13315"/>
        <dbReference type="ChEBI" id="CHEBI:15379"/>
        <dbReference type="ChEBI" id="CHEBI:16526"/>
        <dbReference type="ChEBI" id="CHEBI:16810"/>
        <dbReference type="ChEBI" id="CHEBI:30031"/>
        <dbReference type="ChEBI" id="CHEBI:85454"/>
        <dbReference type="ChEBI" id="CHEBI:136731"/>
        <dbReference type="EC" id="1.14.11.80"/>
    </reaction>
</comment>
<feature type="compositionally biased region" description="Low complexity" evidence="14">
    <location>
        <begin position="1375"/>
        <end position="1385"/>
    </location>
</feature>
<keyword evidence="3" id="KW-0158">Chromosome</keyword>
<evidence type="ECO:0000256" key="1">
    <source>
        <dbReference type="ARBA" id="ARBA00004286"/>
    </source>
</evidence>
<dbReference type="GO" id="GO:0005634">
    <property type="term" value="C:nucleus"/>
    <property type="evidence" value="ECO:0007669"/>
    <property type="project" value="UniProtKB-UniRule"/>
</dbReference>